<evidence type="ECO:0000256" key="9">
    <source>
        <dbReference type="SAM" id="MobiDB-lite"/>
    </source>
</evidence>
<keyword evidence="7" id="KW-0675">Receptor</keyword>
<dbReference type="EMBL" id="CALNXI010002970">
    <property type="protein sequence ID" value="CAH3191645.1"/>
    <property type="molecule type" value="Genomic_DNA"/>
</dbReference>
<dbReference type="PROSITE" id="PS50262">
    <property type="entry name" value="G_PROTEIN_RECEP_F1_2"/>
    <property type="match status" value="1"/>
</dbReference>
<dbReference type="Pfam" id="PF00001">
    <property type="entry name" value="7tm_1"/>
    <property type="match status" value="1"/>
</dbReference>
<evidence type="ECO:0000256" key="8">
    <source>
        <dbReference type="ARBA" id="ARBA00023224"/>
    </source>
</evidence>
<feature type="transmembrane region" description="Helical" evidence="10">
    <location>
        <begin position="394"/>
        <end position="412"/>
    </location>
</feature>
<feature type="transmembrane region" description="Helical" evidence="10">
    <location>
        <begin position="53"/>
        <end position="75"/>
    </location>
</feature>
<feature type="compositionally biased region" description="Basic and acidic residues" evidence="9">
    <location>
        <begin position="327"/>
        <end position="343"/>
    </location>
</feature>
<evidence type="ECO:0000256" key="4">
    <source>
        <dbReference type="ARBA" id="ARBA00022989"/>
    </source>
</evidence>
<feature type="compositionally biased region" description="Basic and acidic residues" evidence="9">
    <location>
        <begin position="254"/>
        <end position="265"/>
    </location>
</feature>
<keyword evidence="2" id="KW-1003">Cell membrane</keyword>
<organism evidence="12 13">
    <name type="scientific">Porites evermanni</name>
    <dbReference type="NCBI Taxonomy" id="104178"/>
    <lineage>
        <taxon>Eukaryota</taxon>
        <taxon>Metazoa</taxon>
        <taxon>Cnidaria</taxon>
        <taxon>Anthozoa</taxon>
        <taxon>Hexacorallia</taxon>
        <taxon>Scleractinia</taxon>
        <taxon>Fungiina</taxon>
        <taxon>Poritidae</taxon>
        <taxon>Porites</taxon>
    </lineage>
</organism>
<dbReference type="PRINTS" id="PR00237">
    <property type="entry name" value="GPCRRHODOPSN"/>
</dbReference>
<feature type="transmembrane region" description="Helical" evidence="10">
    <location>
        <begin position="171"/>
        <end position="191"/>
    </location>
</feature>
<protein>
    <recommendedName>
        <fullName evidence="11">G-protein coupled receptors family 1 profile domain-containing protein</fullName>
    </recommendedName>
</protein>
<comment type="subcellular location">
    <subcellularLocation>
        <location evidence="1">Cell membrane</location>
        <topology evidence="1">Multi-pass membrane protein</topology>
    </subcellularLocation>
</comment>
<keyword evidence="3 10" id="KW-0812">Transmembrane</keyword>
<evidence type="ECO:0000259" key="11">
    <source>
        <dbReference type="PROSITE" id="PS50262"/>
    </source>
</evidence>
<keyword evidence="4 10" id="KW-1133">Transmembrane helix</keyword>
<feature type="region of interest" description="Disordered" evidence="9">
    <location>
        <begin position="254"/>
        <end position="275"/>
    </location>
</feature>
<evidence type="ECO:0000256" key="7">
    <source>
        <dbReference type="ARBA" id="ARBA00023170"/>
    </source>
</evidence>
<evidence type="ECO:0000256" key="2">
    <source>
        <dbReference type="ARBA" id="ARBA00022475"/>
    </source>
</evidence>
<dbReference type="Proteomes" id="UP001159427">
    <property type="component" value="Unassembled WGS sequence"/>
</dbReference>
<comment type="caution">
    <text evidence="12">The sequence shown here is derived from an EMBL/GenBank/DDBJ whole genome shotgun (WGS) entry which is preliminary data.</text>
</comment>
<evidence type="ECO:0000256" key="6">
    <source>
        <dbReference type="ARBA" id="ARBA00023136"/>
    </source>
</evidence>
<dbReference type="CDD" id="cd00637">
    <property type="entry name" value="7tm_classA_rhodopsin-like"/>
    <property type="match status" value="1"/>
</dbReference>
<accession>A0ABN8SL87</accession>
<proteinExistence type="predicted"/>
<dbReference type="PANTHER" id="PTHR24230:SF75">
    <property type="entry name" value="RELAXIN FAMILY PEPTIDE RECEPTOR 3"/>
    <property type="match status" value="1"/>
</dbReference>
<evidence type="ECO:0000313" key="13">
    <source>
        <dbReference type="Proteomes" id="UP001159427"/>
    </source>
</evidence>
<name>A0ABN8SL87_9CNID</name>
<dbReference type="InterPro" id="IPR017452">
    <property type="entry name" value="GPCR_Rhodpsn_7TM"/>
</dbReference>
<feature type="transmembrane region" description="Helical" evidence="10">
    <location>
        <begin position="222"/>
        <end position="245"/>
    </location>
</feature>
<sequence length="487" mass="54782">MPPAITYPWGFYNNFTKPNFTFSVPTFPPGYKNWDVPSEPAAQNPIKDSVYTLVLHIILFTICLSENTITLFILYSKIKAGKQTFAQYMLINIACVDILTSLTHYPPIFVKFTHGGFVWLAQGLAGDVLCTLYNFLLHLPEKVLILTLVSLACDAARNSSPKGRREHSKKFSLIVVVLFWITASGFSAIYFRISKVQPNMDHQAYMCSTAQDSRITVTTLNLIHSFVFVATADAILTIVGVVVFIKVRRRLKEMNKHKQDKDKTQSRVRKGRKREINLKKDNKVYDGLSESIADVGQEMQAMTSSGNRADVETVGHSGSSSISPVASKDDKENHDVVATEKDTNASLVRKSRKTVGSQKKERGKQFHNPRDEETQDTRQHTRERFKTTQIEAKIMGAISSLFVIISLTQLVLQMACPSCSVYLSAVEIAAELYTVIKPEIYAIIDKEFRKKYKQFSPIACCCFRRAAGRVGVPRAAQQERETRPTTT</sequence>
<feature type="domain" description="G-protein coupled receptors family 1 profile" evidence="11">
    <location>
        <begin position="66"/>
        <end position="441"/>
    </location>
</feature>
<feature type="compositionally biased region" description="Basic and acidic residues" evidence="9">
    <location>
        <begin position="358"/>
        <end position="382"/>
    </location>
</feature>
<feature type="transmembrane region" description="Helical" evidence="10">
    <location>
        <begin position="87"/>
        <end position="105"/>
    </location>
</feature>
<evidence type="ECO:0000256" key="10">
    <source>
        <dbReference type="SAM" id="Phobius"/>
    </source>
</evidence>
<evidence type="ECO:0000313" key="12">
    <source>
        <dbReference type="EMBL" id="CAH3191645.1"/>
    </source>
</evidence>
<evidence type="ECO:0000256" key="3">
    <source>
        <dbReference type="ARBA" id="ARBA00022692"/>
    </source>
</evidence>
<dbReference type="InterPro" id="IPR000276">
    <property type="entry name" value="GPCR_Rhodpsn"/>
</dbReference>
<dbReference type="PANTHER" id="PTHR24230">
    <property type="entry name" value="G-PROTEIN COUPLED RECEPTOR"/>
    <property type="match status" value="1"/>
</dbReference>
<keyword evidence="5" id="KW-0297">G-protein coupled receptor</keyword>
<evidence type="ECO:0000256" key="1">
    <source>
        <dbReference type="ARBA" id="ARBA00004651"/>
    </source>
</evidence>
<gene>
    <name evidence="12" type="ORF">PEVE_00022200</name>
</gene>
<reference evidence="12 13" key="1">
    <citation type="submission" date="2022-05" db="EMBL/GenBank/DDBJ databases">
        <authorList>
            <consortium name="Genoscope - CEA"/>
            <person name="William W."/>
        </authorList>
    </citation>
    <scope>NUCLEOTIDE SEQUENCE [LARGE SCALE GENOMIC DNA]</scope>
</reference>
<feature type="region of interest" description="Disordered" evidence="9">
    <location>
        <begin position="300"/>
        <end position="382"/>
    </location>
</feature>
<keyword evidence="13" id="KW-1185">Reference proteome</keyword>
<feature type="transmembrane region" description="Helical" evidence="10">
    <location>
        <begin position="117"/>
        <end position="136"/>
    </location>
</feature>
<keyword evidence="6 10" id="KW-0472">Membrane</keyword>
<evidence type="ECO:0000256" key="5">
    <source>
        <dbReference type="ARBA" id="ARBA00023040"/>
    </source>
</evidence>
<dbReference type="SUPFAM" id="SSF81321">
    <property type="entry name" value="Family A G protein-coupled receptor-like"/>
    <property type="match status" value="1"/>
</dbReference>
<dbReference type="Gene3D" id="1.20.1070.10">
    <property type="entry name" value="Rhodopsin 7-helix transmembrane proteins"/>
    <property type="match status" value="2"/>
</dbReference>
<keyword evidence="8" id="KW-0807">Transducer</keyword>